<sequence length="179" mass="20146">MSDESASSRGGGGGVRLQPRQVPVNSFKDVRPVLQQTLRQFEQPFIRKLEEMSGMDREKHFYIACAAVAFLLMFAPGNALLCTLIGVAYPVYQSVLAVRTQTKTDDTQWLVYWCSFALFTQLDYIFAPFGHVLPLYMVLKTVLLLYLALPQTYGAHNVYVKFGQPLATLVEKSIAKKTK</sequence>
<proteinExistence type="inferred from homology"/>
<feature type="transmembrane region" description="Helical" evidence="1">
    <location>
        <begin position="61"/>
        <end position="89"/>
    </location>
</feature>
<dbReference type="AlphaFoldDB" id="A0A914I9B2"/>
<keyword evidence="1" id="KW-0812">Transmembrane</keyword>
<keyword evidence="1" id="KW-1133">Transmembrane helix</keyword>
<dbReference type="Pfam" id="PF03134">
    <property type="entry name" value="TB2_DP1_HVA22"/>
    <property type="match status" value="1"/>
</dbReference>
<protein>
    <recommendedName>
        <fullName evidence="1">Receptor expression-enhancing protein</fullName>
    </recommendedName>
</protein>
<evidence type="ECO:0000256" key="1">
    <source>
        <dbReference type="RuleBase" id="RU362006"/>
    </source>
</evidence>
<dbReference type="WBParaSite" id="Gr19_v10_g8469.t1">
    <property type="protein sequence ID" value="Gr19_v10_g8469.t1"/>
    <property type="gene ID" value="Gr19_v10_g8469"/>
</dbReference>
<keyword evidence="1" id="KW-0472">Membrane</keyword>
<feature type="transmembrane region" description="Helical" evidence="1">
    <location>
        <begin position="133"/>
        <end position="149"/>
    </location>
</feature>
<dbReference type="InterPro" id="IPR004345">
    <property type="entry name" value="TB2_DP1_HVA22"/>
</dbReference>
<reference evidence="3" key="1">
    <citation type="submission" date="2022-11" db="UniProtKB">
        <authorList>
            <consortium name="WormBaseParasite"/>
        </authorList>
    </citation>
    <scope>IDENTIFICATION</scope>
</reference>
<comment type="similarity">
    <text evidence="1">Belongs to the DP1 family.</text>
</comment>
<accession>A0A914I9B2</accession>
<dbReference type="GO" id="GO:0016020">
    <property type="term" value="C:membrane"/>
    <property type="evidence" value="ECO:0007669"/>
    <property type="project" value="UniProtKB-SubCell"/>
</dbReference>
<evidence type="ECO:0000313" key="2">
    <source>
        <dbReference type="Proteomes" id="UP000887572"/>
    </source>
</evidence>
<comment type="subcellular location">
    <subcellularLocation>
        <location evidence="1">Membrane</location>
        <topology evidence="1">Multi-pass membrane protein</topology>
    </subcellularLocation>
</comment>
<dbReference type="PANTHER" id="PTHR12300">
    <property type="entry name" value="HVA22-LIKE PROTEINS"/>
    <property type="match status" value="1"/>
</dbReference>
<dbReference type="PANTHER" id="PTHR12300:SF34">
    <property type="entry name" value="RECEPTOR EXPRESSION-ENHANCING PROTEIN"/>
    <property type="match status" value="1"/>
</dbReference>
<organism evidence="2 3">
    <name type="scientific">Globodera rostochiensis</name>
    <name type="common">Golden nematode worm</name>
    <name type="synonym">Heterodera rostochiensis</name>
    <dbReference type="NCBI Taxonomy" id="31243"/>
    <lineage>
        <taxon>Eukaryota</taxon>
        <taxon>Metazoa</taxon>
        <taxon>Ecdysozoa</taxon>
        <taxon>Nematoda</taxon>
        <taxon>Chromadorea</taxon>
        <taxon>Rhabditida</taxon>
        <taxon>Tylenchina</taxon>
        <taxon>Tylenchomorpha</taxon>
        <taxon>Tylenchoidea</taxon>
        <taxon>Heteroderidae</taxon>
        <taxon>Heteroderinae</taxon>
        <taxon>Globodera</taxon>
    </lineage>
</organism>
<keyword evidence="2" id="KW-1185">Reference proteome</keyword>
<name>A0A914I9B2_GLORO</name>
<dbReference type="Proteomes" id="UP000887572">
    <property type="component" value="Unplaced"/>
</dbReference>
<evidence type="ECO:0000313" key="3">
    <source>
        <dbReference type="WBParaSite" id="Gr19_v10_g8469.t1"/>
    </source>
</evidence>